<name>A0AC60PGB3_IXOPE</name>
<dbReference type="Proteomes" id="UP000805193">
    <property type="component" value="Unassembled WGS sequence"/>
</dbReference>
<sequence length="518" mass="56981">MKVMDLKRELKAMGLSTVGSKSELVDRFQAATATPDGFLTGTESSLGSTVTVSADSLLAPPVGAAGSGSLSDRDEDFLSIPSRASSSAGSKGRPLQEPPEDTTTEHASQHFIEPVTDEHLQTIRGLSQVSCKDCDSAAELRRMHKQEMEELEVRIAPLSMSEEQSNDGLVGFGISNLSDRRTSAGRTQCEDLTQYVADFMQHGEELETDPNKIPSVTGPESEGLNGIDETKDDSTEDLNLLHISNNPDDSKRPGIPDGATTGLRHTSFIKRQEGSKGLTRLDRPPPGVTREVLIVGDSNVERIAQPFVSAVNNPQGVEVMFNRKATAEQVHKMIDEYEEGARKIPRMYIIHVGINDLLKGHQPEDVVEVFRKRWSSRKASLTISSVPEVVSNGKAVQAATMMLNAKIKGLCRKIRARYVDLSAELTGHNAMDKDGVHYGEMGACVVSQQLAQVARHFLEGTVQRGVEGTASQSWKAPENLEWRYQWNREEQRTKPPFGFNDAHRKSHRTTAFRLLKPQ</sequence>
<protein>
    <submittedName>
        <fullName evidence="1">Uncharacterized protein</fullName>
    </submittedName>
</protein>
<evidence type="ECO:0000313" key="2">
    <source>
        <dbReference type="Proteomes" id="UP000805193"/>
    </source>
</evidence>
<keyword evidence="2" id="KW-1185">Reference proteome</keyword>
<accession>A0AC60PGB3</accession>
<dbReference type="EMBL" id="JABSTQ010010717">
    <property type="protein sequence ID" value="KAG0418667.1"/>
    <property type="molecule type" value="Genomic_DNA"/>
</dbReference>
<proteinExistence type="predicted"/>
<comment type="caution">
    <text evidence="1">The sequence shown here is derived from an EMBL/GenBank/DDBJ whole genome shotgun (WGS) entry which is preliminary data.</text>
</comment>
<evidence type="ECO:0000313" key="1">
    <source>
        <dbReference type="EMBL" id="KAG0418667.1"/>
    </source>
</evidence>
<organism evidence="1 2">
    <name type="scientific">Ixodes persulcatus</name>
    <name type="common">Taiga tick</name>
    <dbReference type="NCBI Taxonomy" id="34615"/>
    <lineage>
        <taxon>Eukaryota</taxon>
        <taxon>Metazoa</taxon>
        <taxon>Ecdysozoa</taxon>
        <taxon>Arthropoda</taxon>
        <taxon>Chelicerata</taxon>
        <taxon>Arachnida</taxon>
        <taxon>Acari</taxon>
        <taxon>Parasitiformes</taxon>
        <taxon>Ixodida</taxon>
        <taxon>Ixodoidea</taxon>
        <taxon>Ixodidae</taxon>
        <taxon>Ixodinae</taxon>
        <taxon>Ixodes</taxon>
    </lineage>
</organism>
<reference evidence="1 2" key="1">
    <citation type="journal article" date="2020" name="Cell">
        <title>Large-Scale Comparative Analyses of Tick Genomes Elucidate Their Genetic Diversity and Vector Capacities.</title>
        <authorList>
            <consortium name="Tick Genome and Microbiome Consortium (TIGMIC)"/>
            <person name="Jia N."/>
            <person name="Wang J."/>
            <person name="Shi W."/>
            <person name="Du L."/>
            <person name="Sun Y."/>
            <person name="Zhan W."/>
            <person name="Jiang J.F."/>
            <person name="Wang Q."/>
            <person name="Zhang B."/>
            <person name="Ji P."/>
            <person name="Bell-Sakyi L."/>
            <person name="Cui X.M."/>
            <person name="Yuan T.T."/>
            <person name="Jiang B.G."/>
            <person name="Yang W.F."/>
            <person name="Lam T.T."/>
            <person name="Chang Q.C."/>
            <person name="Ding S.J."/>
            <person name="Wang X.J."/>
            <person name="Zhu J.G."/>
            <person name="Ruan X.D."/>
            <person name="Zhao L."/>
            <person name="Wei J.T."/>
            <person name="Ye R.Z."/>
            <person name="Que T.C."/>
            <person name="Du C.H."/>
            <person name="Zhou Y.H."/>
            <person name="Cheng J.X."/>
            <person name="Dai P.F."/>
            <person name="Guo W.B."/>
            <person name="Han X.H."/>
            <person name="Huang E.J."/>
            <person name="Li L.F."/>
            <person name="Wei W."/>
            <person name="Gao Y.C."/>
            <person name="Liu J.Z."/>
            <person name="Shao H.Z."/>
            <person name="Wang X."/>
            <person name="Wang C.C."/>
            <person name="Yang T.C."/>
            <person name="Huo Q.B."/>
            <person name="Li W."/>
            <person name="Chen H.Y."/>
            <person name="Chen S.E."/>
            <person name="Zhou L.G."/>
            <person name="Ni X.B."/>
            <person name="Tian J.H."/>
            <person name="Sheng Y."/>
            <person name="Liu T."/>
            <person name="Pan Y.S."/>
            <person name="Xia L.Y."/>
            <person name="Li J."/>
            <person name="Zhao F."/>
            <person name="Cao W.C."/>
        </authorList>
    </citation>
    <scope>NUCLEOTIDE SEQUENCE [LARGE SCALE GENOMIC DNA]</scope>
    <source>
        <strain evidence="1">Iper-2018</strain>
    </source>
</reference>
<gene>
    <name evidence="1" type="ORF">HPB47_004670</name>
</gene>